<evidence type="ECO:0000313" key="3">
    <source>
        <dbReference type="Proteomes" id="UP000321922"/>
    </source>
</evidence>
<name>A0A511QK69_9VIBR</name>
<proteinExistence type="predicted"/>
<dbReference type="EMBL" id="BJXJ01000068">
    <property type="protein sequence ID" value="GEM77587.1"/>
    <property type="molecule type" value="Genomic_DNA"/>
</dbReference>
<protein>
    <recommendedName>
        <fullName evidence="1">LysM domain-containing protein</fullName>
    </recommendedName>
</protein>
<dbReference type="Gene3D" id="3.10.350.10">
    <property type="entry name" value="LysM domain"/>
    <property type="match status" value="1"/>
</dbReference>
<dbReference type="InterPro" id="IPR046864">
    <property type="entry name" value="VasX_N"/>
</dbReference>
<dbReference type="CDD" id="cd20709">
    <property type="entry name" value="MIX_V"/>
    <property type="match status" value="1"/>
</dbReference>
<evidence type="ECO:0000313" key="2">
    <source>
        <dbReference type="EMBL" id="GEM77587.1"/>
    </source>
</evidence>
<dbReference type="InterPro" id="IPR036779">
    <property type="entry name" value="LysM_dom_sf"/>
</dbReference>
<feature type="domain" description="LysM" evidence="1">
    <location>
        <begin position="257"/>
        <end position="303"/>
    </location>
</feature>
<dbReference type="PROSITE" id="PS51782">
    <property type="entry name" value="LYSM"/>
    <property type="match status" value="1"/>
</dbReference>
<dbReference type="SUPFAM" id="SSF54106">
    <property type="entry name" value="LysM domain"/>
    <property type="match status" value="1"/>
</dbReference>
<organism evidence="2 3">
    <name type="scientific">Vibrio sagamiensis NBRC 104589</name>
    <dbReference type="NCBI Taxonomy" id="1219064"/>
    <lineage>
        <taxon>Bacteria</taxon>
        <taxon>Pseudomonadati</taxon>
        <taxon>Pseudomonadota</taxon>
        <taxon>Gammaproteobacteria</taxon>
        <taxon>Vibrionales</taxon>
        <taxon>Vibrionaceae</taxon>
        <taxon>Vibrio</taxon>
    </lineage>
</organism>
<dbReference type="CDD" id="cd00118">
    <property type="entry name" value="LysM"/>
    <property type="match status" value="1"/>
</dbReference>
<accession>A0A511QK69</accession>
<sequence>MNLKYPRCAPKTSAAYQCVREEKPIEPVEKAFQEQEEEPMFAYGVTFACHVDLFKSAVMTQIEKMLGKSQQEDRITQWNVSAAGQYTQCVAQVKKEEKKKFSIGWRNQSTTDFGIEDITPQEKDKLTITETFMPIRPAIQTGKVLGLPTEGYIYHFLEGKLVHEYRFSDKSNNRFHITRSIDGAMNTELLSEYSFDFILAISEKGGQTVTDQYLLYSREPLDDDAMQSIDKAFLNENGILLDMSKLTPLVGGPGSRKHHQIEQGDTLIKIADKSGLSLEEIYELNPYWKGKERKLEVGQKVYLEELAKDFNHSLDVFYPTSGDYVAPWLFVIRKAVSAMAFPVVTIARSADTGFGAIAPIRYAIDVCDPETLKNEVIEGVNKIEDKTIFTGGIFRSDKVPYTLRQLRDGWLYLLSQDPETEEWSVSEYEVTKSELYRYVGNTVEERANATAEKPVSYLLYPTDRPCYIGFSIQRWTQRIQDIYVTDEEVRTTILRDPNAEEHRASIHDIENYVADVGKEKDLSIFNWTSASVEVDDEDKEEGEPGLISSLMQKIHEDYQYLVPTTSEHHFVALDDPIADITDLHLRLSQSILPILLNEEAQRKVVIAETVRSMVRISIPKKILNKIDSSKWISVEQDIDTCLEHHYSQYVLSKYSSTAQNYYSAKAAEAETFRKAYPAALSRLTENGIDEALLKARLPEYIKRRKAHSQVNWKDLDVFYQEYLSTRSKCVSSIERDLPILIDALQILGPKPTHFGLDDHKAGVQIVLSRLVSSILDQMTMGIQCLDKLEPADKDNVEAIHKKIESLVDDPKSNIVGISTYFFSEETFVELERMFDTLALPEVLNNNRVPIAGFLSAFNDVVGFNGESSGVFKATKNLIMPMEERINNLEQWAIKRGDKGLNEIRSLRFKTINILLKLGSKQAARSTSIALWGQIALDKGTVTLNKNIINEQKAANSNYHHLLSEAKEQRAFLHATEPGSQAHEMAKKNLQSIDEAIGYHVNKSTTVFQEYMSDSHSEPVSFKKLNTAFDAIGRMDFVVASLNIINLINTGTDLKDALNSAPFKDTKEEEMTVAYSAAWFINNVGATVRAVSLNNIESDKKLMRLKFSDIESGTSAKMVTAKQLIKQSLIASVAGVIAAGLEGFQVIGEIKKSDDFFESTLYLGKFVALAAQGASWGGTAIRSLMVRFGSVRLVSVLSGTAFAFNFWGAAAYLVISLVIALQHKTPYEKWLKHCIWGKEPKHDRNAVEEFHDLVQIINQPTIHYQFHRQNITSRHSNSAQVFFAVVVSVYIPNSYEEDVFTLCIGTGNSLNDYQTLTVENIGKISWGVPKSKNSATNEDKNILSENSVEEELLAKVKDMDNNVKNEPNTNRLSFVLQEQKNGKNILKTVTAIVAQGVDFVQQDKINIFVRRTMKNPYFMDSIGVISDDKEELLTMGYQSQGRAGIKELKVMENSNEQAVSYLTGKHFVEFQIPKLG</sequence>
<dbReference type="Proteomes" id="UP000321922">
    <property type="component" value="Unassembled WGS sequence"/>
</dbReference>
<dbReference type="Pfam" id="PF01476">
    <property type="entry name" value="LysM"/>
    <property type="match status" value="1"/>
</dbReference>
<dbReference type="InterPro" id="IPR018392">
    <property type="entry name" value="LysM"/>
</dbReference>
<dbReference type="SMART" id="SM00257">
    <property type="entry name" value="LysM"/>
    <property type="match status" value="1"/>
</dbReference>
<reference evidence="2 3" key="1">
    <citation type="submission" date="2019-07" db="EMBL/GenBank/DDBJ databases">
        <title>Whole genome shotgun sequence of Vibrio sagamiensis NBRC 104589.</title>
        <authorList>
            <person name="Hosoyama A."/>
            <person name="Uohara A."/>
            <person name="Ohji S."/>
            <person name="Ichikawa N."/>
        </authorList>
    </citation>
    <scope>NUCLEOTIDE SEQUENCE [LARGE SCALE GENOMIC DNA]</scope>
    <source>
        <strain evidence="2 3">NBRC 104589</strain>
    </source>
</reference>
<dbReference type="CDD" id="cd20708">
    <property type="entry name" value="MIX_IV"/>
    <property type="match status" value="1"/>
</dbReference>
<dbReference type="RefSeq" id="WP_039982707.1">
    <property type="nucleotide sequence ID" value="NZ_BAOJ01000132.1"/>
</dbReference>
<gene>
    <name evidence="2" type="ORF">VSA01S_36990</name>
</gene>
<dbReference type="Pfam" id="PF20249">
    <property type="entry name" value="VasX_N"/>
    <property type="match status" value="1"/>
</dbReference>
<dbReference type="OrthoDB" id="6339631at2"/>
<evidence type="ECO:0000259" key="1">
    <source>
        <dbReference type="PROSITE" id="PS51782"/>
    </source>
</evidence>
<keyword evidence="3" id="KW-1185">Reference proteome</keyword>
<comment type="caution">
    <text evidence="2">The sequence shown here is derived from an EMBL/GenBank/DDBJ whole genome shotgun (WGS) entry which is preliminary data.</text>
</comment>